<keyword evidence="2" id="KW-1185">Reference proteome</keyword>
<protein>
    <recommendedName>
        <fullName evidence="3">Reverse transcriptase</fullName>
    </recommendedName>
</protein>
<name>A0AAV4MH75_CAEEX</name>
<dbReference type="InterPro" id="IPR008042">
    <property type="entry name" value="Retrotrans_Pao"/>
</dbReference>
<dbReference type="AlphaFoldDB" id="A0AAV4MH75"/>
<evidence type="ECO:0008006" key="3">
    <source>
        <dbReference type="Google" id="ProtNLM"/>
    </source>
</evidence>
<gene>
    <name evidence="1" type="ORF">CEXT_282421</name>
</gene>
<evidence type="ECO:0000313" key="1">
    <source>
        <dbReference type="EMBL" id="GIX71552.1"/>
    </source>
</evidence>
<dbReference type="Proteomes" id="UP001054945">
    <property type="component" value="Unassembled WGS sequence"/>
</dbReference>
<organism evidence="1 2">
    <name type="scientific">Caerostris extrusa</name>
    <name type="common">Bark spider</name>
    <name type="synonym">Caerostris bankana</name>
    <dbReference type="NCBI Taxonomy" id="172846"/>
    <lineage>
        <taxon>Eukaryota</taxon>
        <taxon>Metazoa</taxon>
        <taxon>Ecdysozoa</taxon>
        <taxon>Arthropoda</taxon>
        <taxon>Chelicerata</taxon>
        <taxon>Arachnida</taxon>
        <taxon>Araneae</taxon>
        <taxon>Araneomorphae</taxon>
        <taxon>Entelegynae</taxon>
        <taxon>Araneoidea</taxon>
        <taxon>Araneidae</taxon>
        <taxon>Caerostris</taxon>
    </lineage>
</organism>
<dbReference type="Pfam" id="PF05380">
    <property type="entry name" value="Peptidase_A17"/>
    <property type="match status" value="1"/>
</dbReference>
<evidence type="ECO:0000313" key="2">
    <source>
        <dbReference type="Proteomes" id="UP001054945"/>
    </source>
</evidence>
<dbReference type="EMBL" id="BPLR01002230">
    <property type="protein sequence ID" value="GIX71552.1"/>
    <property type="molecule type" value="Genomic_DNA"/>
</dbReference>
<comment type="caution">
    <text evidence="1">The sequence shown here is derived from an EMBL/GenBank/DDBJ whole genome shotgun (WGS) entry which is preliminary data.</text>
</comment>
<sequence>MLNGSLYADDLCHGADDVESAFNLSSDAEIWERGLDWDLKLPEDLESKWKKWCAKIEILGEIKIERCYFLEWWEKWTRLRFIFSVAYFRYVNLRGKVGT</sequence>
<reference evidence="1 2" key="1">
    <citation type="submission" date="2021-06" db="EMBL/GenBank/DDBJ databases">
        <title>Caerostris extrusa draft genome.</title>
        <authorList>
            <person name="Kono N."/>
            <person name="Arakawa K."/>
        </authorList>
    </citation>
    <scope>NUCLEOTIDE SEQUENCE [LARGE SCALE GENOMIC DNA]</scope>
</reference>
<proteinExistence type="predicted"/>
<accession>A0AAV4MH75</accession>